<accession>A0A097AQ82</accession>
<dbReference type="InterPro" id="IPR019493">
    <property type="entry name" value="Bacteriocin_IIb_lactacin-rel"/>
</dbReference>
<proteinExistence type="predicted"/>
<reference evidence="2" key="1">
    <citation type="journal article" date="2015" name="Genome Announc.">
        <title>Whole-Genome Sequences of 80 Environmental and Clinical Isolates of Burkholderia pseudomallei.</title>
        <authorList>
            <person name="Johnson S.L."/>
            <person name="Baker A.L."/>
            <person name="Chain P.S."/>
            <person name="Currie B.J."/>
            <person name="Daligault H.E."/>
            <person name="Davenport K.W."/>
            <person name="Davis C.B."/>
            <person name="Inglis T.J."/>
            <person name="Kaestli M."/>
            <person name="Koren S."/>
            <person name="Mayo M."/>
            <person name="Merritt A.J."/>
            <person name="Price E.P."/>
            <person name="Sarovich D.S."/>
            <person name="Warner J."/>
            <person name="Rosovitz M.J."/>
        </authorList>
    </citation>
    <scope>NUCLEOTIDE SEQUENCE [LARGE SCALE GENOMIC DNA]</scope>
    <source>
        <strain evidence="2">DSM 2030</strain>
    </source>
</reference>
<organism evidence="1 2">
    <name type="scientific">Thermoanaerobacter kivui</name>
    <name type="common">Acetogenium kivui</name>
    <dbReference type="NCBI Taxonomy" id="2325"/>
    <lineage>
        <taxon>Bacteria</taxon>
        <taxon>Bacillati</taxon>
        <taxon>Bacillota</taxon>
        <taxon>Clostridia</taxon>
        <taxon>Thermoanaerobacterales</taxon>
        <taxon>Thermoanaerobacteraceae</taxon>
        <taxon>Thermoanaerobacter</taxon>
    </lineage>
</organism>
<dbReference type="RefSeq" id="WP_049684805.1">
    <property type="nucleotide sequence ID" value="NZ_CP009170.1"/>
</dbReference>
<dbReference type="HOGENOM" id="CLU_2426006_0_0_9"/>
<gene>
    <name evidence="1" type="ORF">TKV_c07920</name>
</gene>
<evidence type="ECO:0000313" key="1">
    <source>
        <dbReference type="EMBL" id="AIS51975.1"/>
    </source>
</evidence>
<dbReference type="Pfam" id="PF10439">
    <property type="entry name" value="Bacteriocin_IIc"/>
    <property type="match status" value="1"/>
</dbReference>
<dbReference type="EMBL" id="CP009170">
    <property type="protein sequence ID" value="AIS51975.1"/>
    <property type="molecule type" value="Genomic_DNA"/>
</dbReference>
<name>A0A097AQ82_THEKI</name>
<sequence>MEVALSMNEFMELTEEDLMVVDGGGPMLAAYPVDWKGLYNEVVGGFLGGAAGAIATGNIEKALVSGIGGAVAGGVKYYVKNPWPTYFFMIY</sequence>
<dbReference type="KEGG" id="tki:TKV_c07920"/>
<evidence type="ECO:0000313" key="2">
    <source>
        <dbReference type="Proteomes" id="UP000029669"/>
    </source>
</evidence>
<dbReference type="Proteomes" id="UP000029669">
    <property type="component" value="Chromosome"/>
</dbReference>
<protein>
    <submittedName>
        <fullName evidence="1">Bacteriocin class II, amylovorin-like protein</fullName>
    </submittedName>
</protein>
<keyword evidence="2" id="KW-1185">Reference proteome</keyword>
<dbReference type="AlphaFoldDB" id="A0A097AQ82"/>